<proteinExistence type="predicted"/>
<evidence type="ECO:0000313" key="2">
    <source>
        <dbReference type="Proteomes" id="UP000449846"/>
    </source>
</evidence>
<dbReference type="InterPro" id="IPR008861">
    <property type="entry name" value="GpX-like"/>
</dbReference>
<reference evidence="1 2" key="1">
    <citation type="submission" date="2019-11" db="EMBL/GenBank/DDBJ databases">
        <authorList>
            <person name="Dong K."/>
        </authorList>
    </citation>
    <scope>NUCLEOTIDE SEQUENCE [LARGE SCALE GENOMIC DNA]</scope>
    <source>
        <strain evidence="1 2">NBRC 112902</strain>
    </source>
</reference>
<comment type="caution">
    <text evidence="1">The sequence shown here is derived from an EMBL/GenBank/DDBJ whole genome shotgun (WGS) entry which is preliminary data.</text>
</comment>
<dbReference type="AlphaFoldDB" id="A0A844HKC4"/>
<name>A0A844HKC4_9RHOB</name>
<dbReference type="Pfam" id="PF05489">
    <property type="entry name" value="Phage_tail_X"/>
    <property type="match status" value="1"/>
</dbReference>
<sequence length="73" mass="7823">MEACVRSYRSKAGDTADSIAWRVYDRQDGLLVEGILDANPGLAGQGEELPAGLLILIPDEQAPAQVEGVRLWG</sequence>
<dbReference type="Proteomes" id="UP000449846">
    <property type="component" value="Unassembled WGS sequence"/>
</dbReference>
<accession>A0A844HKC4</accession>
<dbReference type="EMBL" id="WMIG01000009">
    <property type="protein sequence ID" value="MTH60643.1"/>
    <property type="molecule type" value="Genomic_DNA"/>
</dbReference>
<dbReference type="OrthoDB" id="8759063at2"/>
<evidence type="ECO:0000313" key="1">
    <source>
        <dbReference type="EMBL" id="MTH60643.1"/>
    </source>
</evidence>
<protein>
    <submittedName>
        <fullName evidence="1">Phage tail protein</fullName>
    </submittedName>
</protein>
<keyword evidence="2" id="KW-1185">Reference proteome</keyword>
<gene>
    <name evidence="1" type="ORF">GL300_15620</name>
</gene>
<organism evidence="1 2">
    <name type="scientific">Paracoccus litorisediminis</name>
    <dbReference type="NCBI Taxonomy" id="2006130"/>
    <lineage>
        <taxon>Bacteria</taxon>
        <taxon>Pseudomonadati</taxon>
        <taxon>Pseudomonadota</taxon>
        <taxon>Alphaproteobacteria</taxon>
        <taxon>Rhodobacterales</taxon>
        <taxon>Paracoccaceae</taxon>
        <taxon>Paracoccus</taxon>
    </lineage>
</organism>